<dbReference type="Proteomes" id="UP001465976">
    <property type="component" value="Unassembled WGS sequence"/>
</dbReference>
<comment type="caution">
    <text evidence="1">The sequence shown here is derived from an EMBL/GenBank/DDBJ whole genome shotgun (WGS) entry which is preliminary data.</text>
</comment>
<reference evidence="1 2" key="1">
    <citation type="submission" date="2024-02" db="EMBL/GenBank/DDBJ databases">
        <title>A draft genome for the cacao thread blight pathogen Marasmius crinis-equi.</title>
        <authorList>
            <person name="Cohen S.P."/>
            <person name="Baruah I.K."/>
            <person name="Amoako-Attah I."/>
            <person name="Bukari Y."/>
            <person name="Meinhardt L.W."/>
            <person name="Bailey B.A."/>
        </authorList>
    </citation>
    <scope>NUCLEOTIDE SEQUENCE [LARGE SCALE GENOMIC DNA]</scope>
    <source>
        <strain evidence="1 2">GH-76</strain>
    </source>
</reference>
<proteinExistence type="predicted"/>
<sequence length="129" mass="14858">MGAQRVDPLVEVLQGIGILLIESGSRKTIFSLLRVSKKFHDTFLPLFYQQCTLDFTETKATRIERRFRPDLDTQLVLRGFLEKTPRNIIITQSIRKLIIRSTSADKRVDDSGWSNVAELIPRITDLQEL</sequence>
<organism evidence="1 2">
    <name type="scientific">Marasmius crinis-equi</name>
    <dbReference type="NCBI Taxonomy" id="585013"/>
    <lineage>
        <taxon>Eukaryota</taxon>
        <taxon>Fungi</taxon>
        <taxon>Dikarya</taxon>
        <taxon>Basidiomycota</taxon>
        <taxon>Agaricomycotina</taxon>
        <taxon>Agaricomycetes</taxon>
        <taxon>Agaricomycetidae</taxon>
        <taxon>Agaricales</taxon>
        <taxon>Marasmiineae</taxon>
        <taxon>Marasmiaceae</taxon>
        <taxon>Marasmius</taxon>
    </lineage>
</organism>
<feature type="non-terminal residue" evidence="1">
    <location>
        <position position="129"/>
    </location>
</feature>
<accession>A0ABR3EHK6</accession>
<evidence type="ECO:0000313" key="1">
    <source>
        <dbReference type="EMBL" id="KAL0562359.1"/>
    </source>
</evidence>
<dbReference type="EMBL" id="JBAHYK010006066">
    <property type="protein sequence ID" value="KAL0562359.1"/>
    <property type="molecule type" value="Genomic_DNA"/>
</dbReference>
<protein>
    <submittedName>
        <fullName evidence="1">Uncharacterized protein</fullName>
    </submittedName>
</protein>
<gene>
    <name evidence="1" type="ORF">V5O48_019728</name>
</gene>
<keyword evidence="2" id="KW-1185">Reference proteome</keyword>
<evidence type="ECO:0000313" key="2">
    <source>
        <dbReference type="Proteomes" id="UP001465976"/>
    </source>
</evidence>
<name>A0ABR3EHK6_9AGAR</name>